<dbReference type="RefSeq" id="WP_317081821.1">
    <property type="nucleotide sequence ID" value="NZ_CP136594.1"/>
</dbReference>
<dbReference type="InterPro" id="IPR038352">
    <property type="entry name" value="Imelysin_sf"/>
</dbReference>
<dbReference type="KEGG" id="acoa:RB602_00125"/>
<dbReference type="Proteomes" id="UP001302429">
    <property type="component" value="Chromosome"/>
</dbReference>
<keyword evidence="1" id="KW-1133">Transmembrane helix</keyword>
<dbReference type="Gene3D" id="1.20.1420.20">
    <property type="entry name" value="M75 peptidase, HXXE motif"/>
    <property type="match status" value="1"/>
</dbReference>
<keyword evidence="1" id="KW-0812">Transmembrane</keyword>
<evidence type="ECO:0000313" key="3">
    <source>
        <dbReference type="EMBL" id="WOE75161.1"/>
    </source>
</evidence>
<organism evidence="3 4">
    <name type="scientific">Alterisphingorhabdus coralli</name>
    <dbReference type="NCBI Taxonomy" id="3071408"/>
    <lineage>
        <taxon>Bacteria</taxon>
        <taxon>Pseudomonadati</taxon>
        <taxon>Pseudomonadota</taxon>
        <taxon>Alphaproteobacteria</taxon>
        <taxon>Sphingomonadales</taxon>
        <taxon>Sphingomonadaceae</taxon>
        <taxon>Alterisphingorhabdus (ex Yan et al. 2024)</taxon>
    </lineage>
</organism>
<dbReference type="InterPro" id="IPR003399">
    <property type="entry name" value="Mce/MlaD"/>
</dbReference>
<dbReference type="Pfam" id="PF02470">
    <property type="entry name" value="MlaD"/>
    <property type="match status" value="1"/>
</dbReference>
<keyword evidence="1" id="KW-0472">Membrane</keyword>
<protein>
    <submittedName>
        <fullName evidence="3">MlaD family protein</fullName>
    </submittedName>
</protein>
<name>A0AA97F6L7_9SPHN</name>
<feature type="transmembrane region" description="Helical" evidence="1">
    <location>
        <begin position="6"/>
        <end position="29"/>
    </location>
</feature>
<sequence length="313" mass="33154">METRANHIWVGAITLVLLLALAAFIVWLARFGDGDNKQYDIFFKQSVNGLAVGSGVSFSGVNAGQVTEVQLWDKDPEFVRVRVSVAENIPVLQGTTATIQSVSFTAPPQILLDGALKGQKPITSPGPEGVPVIPTKPGALGELLNTAPLLIERLATLTERLTQTLSPENQESIAALLANSAVITEEFARQSPEIGKSLRELQATLKATQTTLDKYGTLADNANGLIGKEGTALAAELRETLKSAQGAMEELERTSAAAQPGLAEFSNETLPQTEALIRDLRAMSAALTAITEKLDQEGAGALLGSPALPDYKQ</sequence>
<evidence type="ECO:0000259" key="2">
    <source>
        <dbReference type="Pfam" id="PF02470"/>
    </source>
</evidence>
<dbReference type="EMBL" id="CP136594">
    <property type="protein sequence ID" value="WOE75161.1"/>
    <property type="molecule type" value="Genomic_DNA"/>
</dbReference>
<keyword evidence="4" id="KW-1185">Reference proteome</keyword>
<reference evidence="3 4" key="1">
    <citation type="submission" date="2023-10" db="EMBL/GenBank/DDBJ databases">
        <title>Complete genome sequence of a Sphingomonadaceae bacterium.</title>
        <authorList>
            <person name="Yan C."/>
        </authorList>
    </citation>
    <scope>NUCLEOTIDE SEQUENCE [LARGE SCALE GENOMIC DNA]</scope>
    <source>
        <strain evidence="3 4">SCSIO 66989</strain>
    </source>
</reference>
<dbReference type="PANTHER" id="PTHR36698:SF2">
    <property type="entry name" value="MCE_MLAD DOMAIN-CONTAINING PROTEIN"/>
    <property type="match status" value="1"/>
</dbReference>
<evidence type="ECO:0000256" key="1">
    <source>
        <dbReference type="SAM" id="Phobius"/>
    </source>
</evidence>
<dbReference type="AlphaFoldDB" id="A0AA97F6L7"/>
<evidence type="ECO:0000313" key="4">
    <source>
        <dbReference type="Proteomes" id="UP001302429"/>
    </source>
</evidence>
<feature type="domain" description="Mce/MlaD" evidence="2">
    <location>
        <begin position="39"/>
        <end position="104"/>
    </location>
</feature>
<accession>A0AA97F6L7</accession>
<gene>
    <name evidence="3" type="ORF">RB602_00125</name>
</gene>
<proteinExistence type="predicted"/>
<dbReference type="PANTHER" id="PTHR36698">
    <property type="entry name" value="BLL5892 PROTEIN"/>
    <property type="match status" value="1"/>
</dbReference>